<name>A0A1R3H9P6_9ROSI</name>
<feature type="region of interest" description="Disordered" evidence="4">
    <location>
        <begin position="479"/>
        <end position="500"/>
    </location>
</feature>
<sequence length="1143" mass="129131">MDMEGLSGICANLGILEEDEITKQMVYTKDDHCLDALKDLLRFLRRDDPQTRDVFKQVCRWNIVSKNLIPIIEYCQNDRMLVLNAVKILVFLSMPVEPSSTDIPQQIEYLWNMKFSLTNSDAVAVIVSLLEGPLENLEYEVFTEDDWKLVQLVVTLFRNFLAIQEFSLLQKAGQFLSLRDRFLELLFRENVMDLIIVITQQIGGSCGYLRQDNLLLLETFHYIFMGQDPELISKAHLKGSKEGGDAKACIDDLKSIMEEEAKKRRVSRLQHTGRHSQFSGTFTRLTMDGSTAVYKGKPGSTSANALLKSHKGHGISTQKIVRGHGLLPSTRNSILELLHDFVNQFLSGGYNVLMKSIREDIEKEHHAIQKVDIMVFFKVAEFVTSFQYHKFLASKLPVENTSEASADKYADSTFFKGDICGPIAASMNESMFQLVFSRWRDAFEGLKQTNDYNDLADLVEMMHVIMQLMENLQAHGSLRVSKKSRKGRKKKAVSDNVTESEQFGDNAAAPDVVGTSVCNEPAKFMSEKESPMKGTSNKIEYTGTPLSVELGTSETKMGCAGDLPQVDNNTSHQAEDDLCCSIDDSSGDEQPPSVNEVDFKVSTLISAFANCSIIQNLCWLLTFYRSNSINMNHCIIGMLRKITDDLELAPMLYQLSLLTTFYDIMVEQKSSPSEDHREVVDFVTSLVKTMLKKMKKQPLLFIEILFWKTRRECHYINVEYLLHELGHWKKGIRNQDSIPGDGEVGSSQPTAWAGRSIADALGDDEADVVISHELGNQNGENSMESESEKIYVRKRKLVLNDEMETKLRELYDKFKDYPNCSRLIAESLDPDGVILPAQVSNKLKQLGLKIAPKKRIRADVRSFNAGSDQEGGESALCDSNDLDGSSQRQPLNTRKRVRAFSKDQEAMIKNLFEQFKDHRRCSYMIANALAADNMFTAAQVSRKLKQLGLRIPQQKRSDGKAHLRDEQLNDLSAHESHDSEDETLLSFRNRNKDKERLFNRELAEQNVEGNISDDNDDEPLSSILKITKKPPSKSKNEMLATITRRETIDKISGTVVANDVTERDGSNQLTEMDVIFDNDRREGTLEAVNLSHASPKSIEVELPHLQAEDELADSGDDIATDSVVESTINRRKLRMIIDPEDDE</sequence>
<organism evidence="6 7">
    <name type="scientific">Corchorus olitorius</name>
    <dbReference type="NCBI Taxonomy" id="93759"/>
    <lineage>
        <taxon>Eukaryota</taxon>
        <taxon>Viridiplantae</taxon>
        <taxon>Streptophyta</taxon>
        <taxon>Embryophyta</taxon>
        <taxon>Tracheophyta</taxon>
        <taxon>Spermatophyta</taxon>
        <taxon>Magnoliopsida</taxon>
        <taxon>eudicotyledons</taxon>
        <taxon>Gunneridae</taxon>
        <taxon>Pentapetalae</taxon>
        <taxon>rosids</taxon>
        <taxon>malvids</taxon>
        <taxon>Malvales</taxon>
        <taxon>Malvaceae</taxon>
        <taxon>Grewioideae</taxon>
        <taxon>Apeibeae</taxon>
        <taxon>Corchorus</taxon>
    </lineage>
</organism>
<evidence type="ECO:0000256" key="3">
    <source>
        <dbReference type="ARBA" id="ARBA00023306"/>
    </source>
</evidence>
<keyword evidence="2" id="KW-0539">Nucleus</keyword>
<dbReference type="GO" id="GO:0006281">
    <property type="term" value="P:DNA repair"/>
    <property type="evidence" value="ECO:0007669"/>
    <property type="project" value="TreeGrafter"/>
</dbReference>
<dbReference type="Proteomes" id="UP000187203">
    <property type="component" value="Unassembled WGS sequence"/>
</dbReference>
<protein>
    <submittedName>
        <fullName evidence="6">Timeless protein</fullName>
    </submittedName>
</protein>
<comment type="subcellular location">
    <subcellularLocation>
        <location evidence="1">Nucleus</location>
    </subcellularLocation>
</comment>
<feature type="domain" description="Timeless N-terminal" evidence="5">
    <location>
        <begin position="26"/>
        <end position="283"/>
    </location>
</feature>
<dbReference type="PANTHER" id="PTHR22940">
    <property type="entry name" value="TIMEOUT/TIMELESS-2"/>
    <property type="match status" value="1"/>
</dbReference>
<proteinExistence type="predicted"/>
<dbReference type="STRING" id="93759.A0A1R3H9P6"/>
<dbReference type="Pfam" id="PF04821">
    <property type="entry name" value="TIMELESS"/>
    <property type="match status" value="1"/>
</dbReference>
<feature type="compositionally biased region" description="Polar residues" evidence="4">
    <location>
        <begin position="882"/>
        <end position="892"/>
    </location>
</feature>
<keyword evidence="7" id="KW-1185">Reference proteome</keyword>
<accession>A0A1R3H9P6</accession>
<dbReference type="GO" id="GO:0043111">
    <property type="term" value="P:replication fork arrest"/>
    <property type="evidence" value="ECO:0007669"/>
    <property type="project" value="TreeGrafter"/>
</dbReference>
<evidence type="ECO:0000256" key="2">
    <source>
        <dbReference type="ARBA" id="ARBA00023242"/>
    </source>
</evidence>
<evidence type="ECO:0000313" key="6">
    <source>
        <dbReference type="EMBL" id="OMO67051.1"/>
    </source>
</evidence>
<evidence type="ECO:0000259" key="5">
    <source>
        <dbReference type="Pfam" id="PF04821"/>
    </source>
</evidence>
<dbReference type="OrthoDB" id="310853at2759"/>
<dbReference type="InterPro" id="IPR006906">
    <property type="entry name" value="Timeless_N"/>
</dbReference>
<dbReference type="AlphaFoldDB" id="A0A1R3H9P6"/>
<gene>
    <name evidence="6" type="ORF">COLO4_30250</name>
</gene>
<evidence type="ECO:0000313" key="7">
    <source>
        <dbReference type="Proteomes" id="UP000187203"/>
    </source>
</evidence>
<dbReference type="InterPro" id="IPR044998">
    <property type="entry name" value="Timeless"/>
</dbReference>
<reference evidence="7" key="1">
    <citation type="submission" date="2013-09" db="EMBL/GenBank/DDBJ databases">
        <title>Corchorus olitorius genome sequencing.</title>
        <authorList>
            <person name="Alam M."/>
            <person name="Haque M.S."/>
            <person name="Islam M.S."/>
            <person name="Emdad E.M."/>
            <person name="Islam M.M."/>
            <person name="Ahmed B."/>
            <person name="Halim A."/>
            <person name="Hossen Q.M.M."/>
            <person name="Hossain M.Z."/>
            <person name="Ahmed R."/>
            <person name="Khan M.M."/>
            <person name="Islam R."/>
            <person name="Rashid M.M."/>
            <person name="Khan S.A."/>
            <person name="Rahman M.S."/>
            <person name="Alam M."/>
            <person name="Yahiya A.S."/>
            <person name="Khan M.S."/>
            <person name="Azam M.S."/>
            <person name="Haque T."/>
            <person name="Lashkar M.Z.H."/>
            <person name="Akhand A.I."/>
            <person name="Morshed G."/>
            <person name="Roy S."/>
            <person name="Uddin K.S."/>
            <person name="Rabeya T."/>
            <person name="Hossain A.S."/>
            <person name="Chowdhury A."/>
            <person name="Snigdha A.R."/>
            <person name="Mortoza M.S."/>
            <person name="Matin S.A."/>
            <person name="Hoque S.M.E."/>
            <person name="Islam M.K."/>
            <person name="Roy D.K."/>
            <person name="Haider R."/>
            <person name="Moosa M.M."/>
            <person name="Elias S.M."/>
            <person name="Hasan A.M."/>
            <person name="Jahan S."/>
            <person name="Shafiuddin M."/>
            <person name="Mahmood N."/>
            <person name="Shommy N.S."/>
        </authorList>
    </citation>
    <scope>NUCLEOTIDE SEQUENCE [LARGE SCALE GENOMIC DNA]</scope>
    <source>
        <strain evidence="7">cv. O-4</strain>
    </source>
</reference>
<keyword evidence="3" id="KW-0131">Cell cycle</keyword>
<dbReference type="GO" id="GO:0000076">
    <property type="term" value="P:DNA replication checkpoint signaling"/>
    <property type="evidence" value="ECO:0007669"/>
    <property type="project" value="TreeGrafter"/>
</dbReference>
<feature type="region of interest" description="Disordered" evidence="4">
    <location>
        <begin position="863"/>
        <end position="894"/>
    </location>
</feature>
<dbReference type="EMBL" id="AWUE01020682">
    <property type="protein sequence ID" value="OMO67051.1"/>
    <property type="molecule type" value="Genomic_DNA"/>
</dbReference>
<feature type="compositionally biased region" description="Basic residues" evidence="4">
    <location>
        <begin position="480"/>
        <end position="491"/>
    </location>
</feature>
<dbReference type="GO" id="GO:0031298">
    <property type="term" value="C:replication fork protection complex"/>
    <property type="evidence" value="ECO:0007669"/>
    <property type="project" value="TreeGrafter"/>
</dbReference>
<dbReference type="PANTHER" id="PTHR22940:SF4">
    <property type="entry name" value="PROTEIN TIMELESS HOMOLOG"/>
    <property type="match status" value="1"/>
</dbReference>
<evidence type="ECO:0000256" key="1">
    <source>
        <dbReference type="ARBA" id="ARBA00004123"/>
    </source>
</evidence>
<dbReference type="GO" id="GO:0003677">
    <property type="term" value="F:DNA binding"/>
    <property type="evidence" value="ECO:0007669"/>
    <property type="project" value="TreeGrafter"/>
</dbReference>
<comment type="caution">
    <text evidence="6">The sequence shown here is derived from an EMBL/GenBank/DDBJ whole genome shotgun (WGS) entry which is preliminary data.</text>
</comment>
<evidence type="ECO:0000256" key="4">
    <source>
        <dbReference type="SAM" id="MobiDB-lite"/>
    </source>
</evidence>